<dbReference type="InterPro" id="IPR003423">
    <property type="entry name" value="OMP_efflux"/>
</dbReference>
<dbReference type="InterPro" id="IPR051906">
    <property type="entry name" value="TolC-like"/>
</dbReference>
<protein>
    <submittedName>
        <fullName evidence="9">TolC family protein</fullName>
    </submittedName>
</protein>
<evidence type="ECO:0000256" key="2">
    <source>
        <dbReference type="ARBA" id="ARBA00007613"/>
    </source>
</evidence>
<keyword evidence="5" id="KW-0812">Transmembrane</keyword>
<dbReference type="SUPFAM" id="SSF56954">
    <property type="entry name" value="Outer membrane efflux proteins (OEP)"/>
    <property type="match status" value="1"/>
</dbReference>
<keyword evidence="10" id="KW-1185">Reference proteome</keyword>
<name>A0A2Z3JG47_9DEIO</name>
<dbReference type="EMBL" id="CP029494">
    <property type="protein sequence ID" value="AWN24167.1"/>
    <property type="molecule type" value="Genomic_DNA"/>
</dbReference>
<dbReference type="AlphaFoldDB" id="A0A2Z3JG47"/>
<keyword evidence="3" id="KW-0813">Transport</keyword>
<dbReference type="PANTHER" id="PTHR30026">
    <property type="entry name" value="OUTER MEMBRANE PROTEIN TOLC"/>
    <property type="match status" value="1"/>
</dbReference>
<dbReference type="KEGG" id="dez:DKM44_13785"/>
<evidence type="ECO:0000256" key="7">
    <source>
        <dbReference type="ARBA" id="ARBA00023237"/>
    </source>
</evidence>
<dbReference type="Gene3D" id="1.20.1600.10">
    <property type="entry name" value="Outer membrane efflux proteins (OEP)"/>
    <property type="match status" value="1"/>
</dbReference>
<keyword evidence="4" id="KW-1134">Transmembrane beta strand</keyword>
<dbReference type="GO" id="GO:0015288">
    <property type="term" value="F:porin activity"/>
    <property type="evidence" value="ECO:0007669"/>
    <property type="project" value="TreeGrafter"/>
</dbReference>
<dbReference type="GO" id="GO:1990281">
    <property type="term" value="C:efflux pump complex"/>
    <property type="evidence" value="ECO:0007669"/>
    <property type="project" value="TreeGrafter"/>
</dbReference>
<evidence type="ECO:0000256" key="4">
    <source>
        <dbReference type="ARBA" id="ARBA00022452"/>
    </source>
</evidence>
<dbReference type="GO" id="GO:0009279">
    <property type="term" value="C:cell outer membrane"/>
    <property type="evidence" value="ECO:0007669"/>
    <property type="project" value="UniProtKB-SubCell"/>
</dbReference>
<keyword evidence="7" id="KW-0998">Cell outer membrane</keyword>
<dbReference type="PANTHER" id="PTHR30026:SF20">
    <property type="entry name" value="OUTER MEMBRANE PROTEIN TOLC"/>
    <property type="match status" value="1"/>
</dbReference>
<dbReference type="Pfam" id="PF02321">
    <property type="entry name" value="OEP"/>
    <property type="match status" value="2"/>
</dbReference>
<dbReference type="Proteomes" id="UP000245368">
    <property type="component" value="Chromosome"/>
</dbReference>
<comment type="subcellular location">
    <subcellularLocation>
        <location evidence="1">Cell outer membrane</location>
    </subcellularLocation>
</comment>
<keyword evidence="6" id="KW-0472">Membrane</keyword>
<feature type="region of interest" description="Disordered" evidence="8">
    <location>
        <begin position="1"/>
        <end position="25"/>
    </location>
</feature>
<comment type="similarity">
    <text evidence="2">Belongs to the outer membrane factor (OMF) (TC 1.B.17) family.</text>
</comment>
<evidence type="ECO:0000256" key="5">
    <source>
        <dbReference type="ARBA" id="ARBA00022692"/>
    </source>
</evidence>
<evidence type="ECO:0000256" key="1">
    <source>
        <dbReference type="ARBA" id="ARBA00004442"/>
    </source>
</evidence>
<accession>A0A2Z3JG47</accession>
<organism evidence="9 10">
    <name type="scientific">Deinococcus irradiatisoli</name>
    <dbReference type="NCBI Taxonomy" id="2202254"/>
    <lineage>
        <taxon>Bacteria</taxon>
        <taxon>Thermotogati</taxon>
        <taxon>Deinococcota</taxon>
        <taxon>Deinococci</taxon>
        <taxon>Deinococcales</taxon>
        <taxon>Deinococcaceae</taxon>
        <taxon>Deinococcus</taxon>
    </lineage>
</organism>
<evidence type="ECO:0000256" key="6">
    <source>
        <dbReference type="ARBA" id="ARBA00023136"/>
    </source>
</evidence>
<proteinExistence type="inferred from homology"/>
<dbReference type="GO" id="GO:0015562">
    <property type="term" value="F:efflux transmembrane transporter activity"/>
    <property type="evidence" value="ECO:0007669"/>
    <property type="project" value="InterPro"/>
</dbReference>
<gene>
    <name evidence="9" type="ORF">DKM44_13785</name>
</gene>
<evidence type="ECO:0000256" key="8">
    <source>
        <dbReference type="SAM" id="MobiDB-lite"/>
    </source>
</evidence>
<sequence>MKLMVDPGCKGSAQKTPAVFDKSSHSLRRVFSKPPLNKPRERPSMPVSRNFMRRLTLTTLALVVGLAGAQSASPVTSLTLPDALSRLGNAPQVVQANLALSRAQRDLDAAQAGLSLNVTVGGNASYSSAAASSGASGSGSSGLNGSLNLKATAGVLPWASNRAALNSAQRSLNYAKAVRQENINSAELNVVQQYQSGYLAQLDLKVAAQNVQLAQQTLAAVQLQRSQQNATQESELQAQAALQTAQANLTSAQTALDAARRSLAATLGVNLDNASFDSPPSLPGSLDAAGLSALGLGDVNALVAQAIATSSSVLQAQNTLASAQETLAEQQRNRNLPDLTLSASYGPGGAGLGAGLSLKDGTASASYTQPLSASSAASSLSLSLSGSYTVYSPAASAQIASTQAQVSQAELSLTLARQTVELDVRQKYSDVLTALGAVAAKVTLEERARVALQTAQARFGAGTATQSDVMSAQNAYAQASRDTESARAAAALNLLKLQTTTGQPAAGGTP</sequence>
<evidence type="ECO:0000313" key="10">
    <source>
        <dbReference type="Proteomes" id="UP000245368"/>
    </source>
</evidence>
<evidence type="ECO:0000313" key="9">
    <source>
        <dbReference type="EMBL" id="AWN24167.1"/>
    </source>
</evidence>
<evidence type="ECO:0000256" key="3">
    <source>
        <dbReference type="ARBA" id="ARBA00022448"/>
    </source>
</evidence>
<reference evidence="9 10" key="1">
    <citation type="submission" date="2018-05" db="EMBL/GenBank/DDBJ databases">
        <title>Complete Genome Sequence of Deinococcus sp. strain 17bor-2.</title>
        <authorList>
            <person name="Srinivasan S."/>
        </authorList>
    </citation>
    <scope>NUCLEOTIDE SEQUENCE [LARGE SCALE GENOMIC DNA]</scope>
    <source>
        <strain evidence="9 10">17bor-2</strain>
    </source>
</reference>